<dbReference type="VEuPathDB" id="FungiDB:SDRG_01225"/>
<name>T0R4G2_SAPDV</name>
<accession>T0R4G2</accession>
<feature type="region of interest" description="Disordered" evidence="10">
    <location>
        <begin position="20"/>
        <end position="43"/>
    </location>
</feature>
<dbReference type="OMA" id="DLNRATY"/>
<dbReference type="RefSeq" id="XP_008604964.1">
    <property type="nucleotide sequence ID" value="XM_008606742.1"/>
</dbReference>
<comment type="similarity">
    <text evidence="7">Belongs to the WD repeat UTP18 family.</text>
</comment>
<dbReference type="GO" id="GO:0006364">
    <property type="term" value="P:rRNA processing"/>
    <property type="evidence" value="ECO:0007669"/>
    <property type="project" value="UniProtKB-KW"/>
</dbReference>
<dbReference type="Pfam" id="PF00400">
    <property type="entry name" value="WD40"/>
    <property type="match status" value="2"/>
</dbReference>
<keyword evidence="5" id="KW-0677">Repeat</keyword>
<sequence length="454" mass="49766">MSSDTLPSHEEVALHEQLFQTAETAKRPAPASPTPVQRQAAWVDEDDDDVVVNLESRLKKLRKTEDETQVSGDVYQERLKKQFKSGRSAASWADLDALDKKKKAARGDDDSDDEEDLFAGAASLLGTGGGDVLSPTTLAVTRMKDANKQSPSNAVVQSVQFHANGQLMLTAGLDKTLRLFQIDGAENPKIESIYLKDMPISCAQFSHDGKRVVMTGPRPQFYVYDIEGGHVNRIPRVRSRHETKWTSFVSGRETIAMLGDEGMISLLSERSHDFIGNLKMTGSVRAAAFCADDNYLVSTGSDGDIYKWDLRMRKCLYRVKDEGSLGNGAIAASGDGKFLAVGADSGVVNIYEADKLVHGKTPKPMKSLMQLTTGISSLKFNSDSQILAMASRETKDALKMVHLPSATVFGNWPTVKTPLHYISTFEFSPSSGYFAVANARGRVLLYRILHYAST</sequence>
<evidence type="ECO:0000256" key="7">
    <source>
        <dbReference type="ARBA" id="ARBA00025767"/>
    </source>
</evidence>
<evidence type="ECO:0000256" key="6">
    <source>
        <dbReference type="ARBA" id="ARBA00023242"/>
    </source>
</evidence>
<comment type="subcellular location">
    <subcellularLocation>
        <location evidence="1">Nucleus</location>
        <location evidence="1">Nucleolus</location>
    </subcellularLocation>
</comment>
<keyword evidence="3" id="KW-0597">Phosphoprotein</keyword>
<evidence type="ECO:0000256" key="5">
    <source>
        <dbReference type="ARBA" id="ARBA00022737"/>
    </source>
</evidence>
<dbReference type="InterPro" id="IPR001680">
    <property type="entry name" value="WD40_rpt"/>
</dbReference>
<proteinExistence type="inferred from homology"/>
<evidence type="ECO:0000313" key="12">
    <source>
        <dbReference type="Proteomes" id="UP000030762"/>
    </source>
</evidence>
<protein>
    <recommendedName>
        <fullName evidence="8">U3 small nucleolar RNA-associated protein 18 homolog</fullName>
    </recommendedName>
</protein>
<dbReference type="eggNOG" id="KOG2055">
    <property type="taxonomic scope" value="Eukaryota"/>
</dbReference>
<dbReference type="InterPro" id="IPR015943">
    <property type="entry name" value="WD40/YVTN_repeat-like_dom_sf"/>
</dbReference>
<dbReference type="InParanoid" id="T0R4G2"/>
<organism evidence="11 12">
    <name type="scientific">Saprolegnia diclina (strain VS20)</name>
    <dbReference type="NCBI Taxonomy" id="1156394"/>
    <lineage>
        <taxon>Eukaryota</taxon>
        <taxon>Sar</taxon>
        <taxon>Stramenopiles</taxon>
        <taxon>Oomycota</taxon>
        <taxon>Saprolegniomycetes</taxon>
        <taxon>Saprolegniales</taxon>
        <taxon>Saprolegniaceae</taxon>
        <taxon>Saprolegnia</taxon>
    </lineage>
</organism>
<dbReference type="OrthoDB" id="1935146at2759"/>
<reference evidence="11 12" key="1">
    <citation type="submission" date="2012-04" db="EMBL/GenBank/DDBJ databases">
        <title>The Genome Sequence of Saprolegnia declina VS20.</title>
        <authorList>
            <consortium name="The Broad Institute Genome Sequencing Platform"/>
            <person name="Russ C."/>
            <person name="Nusbaum C."/>
            <person name="Tyler B."/>
            <person name="van West P."/>
            <person name="Dieguez-Uribeondo J."/>
            <person name="de Bruijn I."/>
            <person name="Tripathy S."/>
            <person name="Jiang R."/>
            <person name="Young S.K."/>
            <person name="Zeng Q."/>
            <person name="Gargeya S."/>
            <person name="Fitzgerald M."/>
            <person name="Haas B."/>
            <person name="Abouelleil A."/>
            <person name="Alvarado L."/>
            <person name="Arachchi H.M."/>
            <person name="Berlin A."/>
            <person name="Chapman S.B."/>
            <person name="Goldberg J."/>
            <person name="Griggs A."/>
            <person name="Gujja S."/>
            <person name="Hansen M."/>
            <person name="Howarth C."/>
            <person name="Imamovic A."/>
            <person name="Larimer J."/>
            <person name="McCowen C."/>
            <person name="Montmayeur A."/>
            <person name="Murphy C."/>
            <person name="Neiman D."/>
            <person name="Pearson M."/>
            <person name="Priest M."/>
            <person name="Roberts A."/>
            <person name="Saif S."/>
            <person name="Shea T."/>
            <person name="Sisk P."/>
            <person name="Sykes S."/>
            <person name="Wortman J."/>
            <person name="Nusbaum C."/>
            <person name="Birren B."/>
        </authorList>
    </citation>
    <scope>NUCLEOTIDE SEQUENCE [LARGE SCALE GENOMIC DNA]</scope>
    <source>
        <strain evidence="11 12">VS20</strain>
    </source>
</reference>
<dbReference type="AlphaFoldDB" id="T0R4G2"/>
<dbReference type="InterPro" id="IPR045161">
    <property type="entry name" value="Utp18"/>
</dbReference>
<evidence type="ECO:0000313" key="11">
    <source>
        <dbReference type="EMBL" id="EQC41250.1"/>
    </source>
</evidence>
<dbReference type="FunFam" id="2.130.10.10:FF:000121">
    <property type="entry name" value="U3 small nucleolar RNA-associated protein 18 homolog"/>
    <property type="match status" value="1"/>
</dbReference>
<dbReference type="PROSITE" id="PS50082">
    <property type="entry name" value="WD_REPEATS_2"/>
    <property type="match status" value="1"/>
</dbReference>
<dbReference type="SMART" id="SM00320">
    <property type="entry name" value="WD40"/>
    <property type="match status" value="6"/>
</dbReference>
<dbReference type="GO" id="GO:0034388">
    <property type="term" value="C:Pwp2p-containing subcomplex of 90S preribosome"/>
    <property type="evidence" value="ECO:0007669"/>
    <property type="project" value="TreeGrafter"/>
</dbReference>
<dbReference type="PANTHER" id="PTHR18359">
    <property type="entry name" value="WD-REPEAT PROTEIN-RELATED"/>
    <property type="match status" value="1"/>
</dbReference>
<evidence type="ECO:0000256" key="9">
    <source>
        <dbReference type="PROSITE-ProRule" id="PRU00221"/>
    </source>
</evidence>
<dbReference type="STRING" id="1156394.T0R4G2"/>
<dbReference type="Proteomes" id="UP000030762">
    <property type="component" value="Unassembled WGS sequence"/>
</dbReference>
<dbReference type="EMBL" id="JH767134">
    <property type="protein sequence ID" value="EQC41250.1"/>
    <property type="molecule type" value="Genomic_DNA"/>
</dbReference>
<keyword evidence="2" id="KW-0698">rRNA processing</keyword>
<evidence type="ECO:0000256" key="8">
    <source>
        <dbReference type="ARBA" id="ARBA00074442"/>
    </source>
</evidence>
<evidence type="ECO:0000256" key="3">
    <source>
        <dbReference type="ARBA" id="ARBA00022553"/>
    </source>
</evidence>
<evidence type="ECO:0000256" key="10">
    <source>
        <dbReference type="SAM" id="MobiDB-lite"/>
    </source>
</evidence>
<evidence type="ECO:0000256" key="2">
    <source>
        <dbReference type="ARBA" id="ARBA00022552"/>
    </source>
</evidence>
<dbReference type="SUPFAM" id="SSF50978">
    <property type="entry name" value="WD40 repeat-like"/>
    <property type="match status" value="1"/>
</dbReference>
<dbReference type="Gene3D" id="2.130.10.10">
    <property type="entry name" value="YVTN repeat-like/Quinoprotein amine dehydrogenase"/>
    <property type="match status" value="1"/>
</dbReference>
<feature type="repeat" description="WD" evidence="9">
    <location>
        <begin position="277"/>
        <end position="318"/>
    </location>
</feature>
<gene>
    <name evidence="11" type="ORF">SDRG_01225</name>
</gene>
<dbReference type="PANTHER" id="PTHR18359:SF0">
    <property type="entry name" value="U3 SMALL NUCLEOLAR RNA-ASSOCIATED PROTEIN 18 HOMOLOG"/>
    <property type="match status" value="1"/>
</dbReference>
<evidence type="ECO:0000256" key="1">
    <source>
        <dbReference type="ARBA" id="ARBA00004604"/>
    </source>
</evidence>
<keyword evidence="12" id="KW-1185">Reference proteome</keyword>
<dbReference type="GO" id="GO:0032040">
    <property type="term" value="C:small-subunit processome"/>
    <property type="evidence" value="ECO:0007669"/>
    <property type="project" value="TreeGrafter"/>
</dbReference>
<dbReference type="InterPro" id="IPR036322">
    <property type="entry name" value="WD40_repeat_dom_sf"/>
</dbReference>
<evidence type="ECO:0000256" key="4">
    <source>
        <dbReference type="ARBA" id="ARBA00022574"/>
    </source>
</evidence>
<keyword evidence="6" id="KW-0539">Nucleus</keyword>
<dbReference type="GeneID" id="19941952"/>
<keyword evidence="4 9" id="KW-0853">WD repeat</keyword>